<proteinExistence type="predicted"/>
<protein>
    <submittedName>
        <fullName evidence="2">Uncharacterized protein</fullName>
    </submittedName>
</protein>
<dbReference type="EMBL" id="JAHDYR010000062">
    <property type="protein sequence ID" value="KAG9390700.1"/>
    <property type="molecule type" value="Genomic_DNA"/>
</dbReference>
<evidence type="ECO:0000256" key="1">
    <source>
        <dbReference type="SAM" id="MobiDB-lite"/>
    </source>
</evidence>
<gene>
    <name evidence="2" type="ORF">J8273_6939</name>
</gene>
<feature type="region of interest" description="Disordered" evidence="1">
    <location>
        <begin position="40"/>
        <end position="98"/>
    </location>
</feature>
<feature type="compositionally biased region" description="Basic residues" evidence="1">
    <location>
        <begin position="59"/>
        <end position="71"/>
    </location>
</feature>
<feature type="compositionally biased region" description="Low complexity" evidence="1">
    <location>
        <begin position="44"/>
        <end position="58"/>
    </location>
</feature>
<keyword evidence="3" id="KW-1185">Reference proteome</keyword>
<sequence length="186" mass="20199">MSVPSDVIEHMEAILAAIPSDNLRATVRAAVERAFRPPRRVRRVNAPNPAASAVSAAARSRRPTTRVRSRNRPPESPSVPASAVPSSAPLVRHPEAAPRPEAARARCLDKLATASIPLWSSAFNFIPDDTVLPVYALGSTLVALPVDHHRRAARRGGVELSLARDALVLHAWCVKFDWEKNFLMGS</sequence>
<evidence type="ECO:0000313" key="3">
    <source>
        <dbReference type="Proteomes" id="UP000717585"/>
    </source>
</evidence>
<dbReference type="AlphaFoldDB" id="A0A8J6E7G8"/>
<reference evidence="2" key="1">
    <citation type="submission" date="2021-05" db="EMBL/GenBank/DDBJ databases">
        <title>A free-living protist that lacks canonical eukaryotic 1 DNA replication and segregation systems.</title>
        <authorList>
            <person name="Salas-Leiva D.E."/>
            <person name="Tromer E.C."/>
            <person name="Curtis B.A."/>
            <person name="Jerlstrom-Hultqvist J."/>
            <person name="Kolisko M."/>
            <person name="Yi Z."/>
            <person name="Salas-Leiva J.S."/>
            <person name="Gallot-Lavallee L."/>
            <person name="Kops G.J.P.L."/>
            <person name="Archibald J.M."/>
            <person name="Simpson A.G.B."/>
            <person name="Roger A.J."/>
        </authorList>
    </citation>
    <scope>NUCLEOTIDE SEQUENCE</scope>
    <source>
        <strain evidence="2">BICM</strain>
    </source>
</reference>
<organism evidence="2 3">
    <name type="scientific">Carpediemonas membranifera</name>
    <dbReference type="NCBI Taxonomy" id="201153"/>
    <lineage>
        <taxon>Eukaryota</taxon>
        <taxon>Metamonada</taxon>
        <taxon>Carpediemonas-like organisms</taxon>
        <taxon>Carpediemonas</taxon>
    </lineage>
</organism>
<evidence type="ECO:0000313" key="2">
    <source>
        <dbReference type="EMBL" id="KAG9390700.1"/>
    </source>
</evidence>
<name>A0A8J6E7G8_9EUKA</name>
<comment type="caution">
    <text evidence="2">The sequence shown here is derived from an EMBL/GenBank/DDBJ whole genome shotgun (WGS) entry which is preliminary data.</text>
</comment>
<feature type="compositionally biased region" description="Low complexity" evidence="1">
    <location>
        <begin position="78"/>
        <end position="89"/>
    </location>
</feature>
<dbReference type="Proteomes" id="UP000717585">
    <property type="component" value="Unassembled WGS sequence"/>
</dbReference>
<accession>A0A8J6E7G8</accession>